<dbReference type="Pfam" id="PF00078">
    <property type="entry name" value="RVT_1"/>
    <property type="match status" value="1"/>
</dbReference>
<dbReference type="CDD" id="cd09276">
    <property type="entry name" value="Rnase_HI_RT_non_LTR"/>
    <property type="match status" value="1"/>
</dbReference>
<protein>
    <recommendedName>
        <fullName evidence="5">RNA-directed DNA polymerase from mobile element jockey</fullName>
    </recommendedName>
</protein>
<dbReference type="InterPro" id="IPR012337">
    <property type="entry name" value="RNaseH-like_sf"/>
</dbReference>
<accession>A0A4Y2QAG9</accession>
<evidence type="ECO:0000313" key="3">
    <source>
        <dbReference type="EMBL" id="GBN60053.1"/>
    </source>
</evidence>
<organism evidence="3 4">
    <name type="scientific">Araneus ventricosus</name>
    <name type="common">Orbweaver spider</name>
    <name type="synonym">Epeira ventricosa</name>
    <dbReference type="NCBI Taxonomy" id="182803"/>
    <lineage>
        <taxon>Eukaryota</taxon>
        <taxon>Metazoa</taxon>
        <taxon>Ecdysozoa</taxon>
        <taxon>Arthropoda</taxon>
        <taxon>Chelicerata</taxon>
        <taxon>Arachnida</taxon>
        <taxon>Araneae</taxon>
        <taxon>Araneomorphae</taxon>
        <taxon>Entelegynae</taxon>
        <taxon>Araneoidea</taxon>
        <taxon>Araneidae</taxon>
        <taxon>Araneus</taxon>
    </lineage>
</organism>
<dbReference type="Gene3D" id="3.30.420.10">
    <property type="entry name" value="Ribonuclease H-like superfamily/Ribonuclease H"/>
    <property type="match status" value="1"/>
</dbReference>
<dbReference type="PANTHER" id="PTHR33332">
    <property type="entry name" value="REVERSE TRANSCRIPTASE DOMAIN-CONTAINING PROTEIN"/>
    <property type="match status" value="1"/>
</dbReference>
<dbReference type="GO" id="GO:0003676">
    <property type="term" value="F:nucleic acid binding"/>
    <property type="evidence" value="ECO:0007669"/>
    <property type="project" value="InterPro"/>
</dbReference>
<dbReference type="AlphaFoldDB" id="A0A4Y2QAG9"/>
<dbReference type="PROSITE" id="PS50879">
    <property type="entry name" value="RNASE_H_1"/>
    <property type="match status" value="1"/>
</dbReference>
<evidence type="ECO:0000259" key="2">
    <source>
        <dbReference type="PROSITE" id="PS50879"/>
    </source>
</evidence>
<feature type="domain" description="Reverse transcriptase" evidence="1">
    <location>
        <begin position="1"/>
        <end position="184"/>
    </location>
</feature>
<evidence type="ECO:0000259" key="1">
    <source>
        <dbReference type="PROSITE" id="PS50878"/>
    </source>
</evidence>
<dbReference type="Gene3D" id="3.30.70.270">
    <property type="match status" value="1"/>
</dbReference>
<name>A0A4Y2QAG9_ARAVE</name>
<gene>
    <name evidence="3" type="primary">X-elementORF2_495</name>
    <name evidence="3" type="ORF">AVEN_25072_3</name>
</gene>
<dbReference type="InterPro" id="IPR043128">
    <property type="entry name" value="Rev_trsase/Diguanyl_cyclase"/>
</dbReference>
<dbReference type="Pfam" id="PF00075">
    <property type="entry name" value="RNase_H"/>
    <property type="match status" value="1"/>
</dbReference>
<dbReference type="GO" id="GO:0071897">
    <property type="term" value="P:DNA biosynthetic process"/>
    <property type="evidence" value="ECO:0007669"/>
    <property type="project" value="UniProtKB-ARBA"/>
</dbReference>
<dbReference type="SUPFAM" id="SSF56672">
    <property type="entry name" value="DNA/RNA polymerases"/>
    <property type="match status" value="1"/>
</dbReference>
<comment type="caution">
    <text evidence="3">The sequence shown here is derived from an EMBL/GenBank/DDBJ whole genome shotgun (WGS) entry which is preliminary data.</text>
</comment>
<sequence>MMFFNTLLKARSNKEYIIAASLDISSAYDSVWPDGVVYKALQIGISGHTARWIHEFLTNRTLQVRWSGKLSASFTSNRGVTQGCCISPYLFTIYLHDVFEIIPPGVTCLIYADDIFIICSDPSLQNVKTKLQITIQKIQIWCQNWKLKLDPTKSTVVNFSNKRQTPNFQISVDNKALKRLGYLRALGGSNWGANTVHLLRLVNACILSICEFGAHVTSNAGSTSWRKLEVVHHNCLRFAAGLPRWTLIPVMFAETGEIRLRDRSLGLSISFLLRHFALGDNFSPIKKSNLCTLDGLRPSFKERFSGGTNWLNFLKDANVRIENFIPFVYPVELQQENTISIHTNDLPFQQSQIPYPTLCKLFDEYVNKEWNSSILIATDASKGEEGVSLAALNITYNRTLTLKLHPMNSVFTAEGCAILIAIERFIQEADKSYILCSDSLSVLKSLESLHRKSPTISLQIGSAIIRAIPRSTAIKLVWVPAHVGITINEQADEAARAARISDVNIYPCISTEDLRKVIFRVQADQGRIQRESTKYFRSFTHLPKTTKTPLLPRRKEMDLMHRLGSRV</sequence>
<evidence type="ECO:0000313" key="4">
    <source>
        <dbReference type="Proteomes" id="UP000499080"/>
    </source>
</evidence>
<proteinExistence type="predicted"/>
<dbReference type="GO" id="GO:0004523">
    <property type="term" value="F:RNA-DNA hybrid ribonuclease activity"/>
    <property type="evidence" value="ECO:0007669"/>
    <property type="project" value="InterPro"/>
</dbReference>
<dbReference type="EMBL" id="BGPR01013300">
    <property type="protein sequence ID" value="GBN60053.1"/>
    <property type="molecule type" value="Genomic_DNA"/>
</dbReference>
<reference evidence="3 4" key="1">
    <citation type="journal article" date="2019" name="Sci. Rep.">
        <title>Orb-weaving spider Araneus ventricosus genome elucidates the spidroin gene catalogue.</title>
        <authorList>
            <person name="Kono N."/>
            <person name="Nakamura H."/>
            <person name="Ohtoshi R."/>
            <person name="Moran D.A.P."/>
            <person name="Shinohara A."/>
            <person name="Yoshida Y."/>
            <person name="Fujiwara M."/>
            <person name="Mori M."/>
            <person name="Tomita M."/>
            <person name="Arakawa K."/>
        </authorList>
    </citation>
    <scope>NUCLEOTIDE SEQUENCE [LARGE SCALE GENOMIC DNA]</scope>
</reference>
<dbReference type="GO" id="GO:0042575">
    <property type="term" value="C:DNA polymerase complex"/>
    <property type="evidence" value="ECO:0007669"/>
    <property type="project" value="UniProtKB-ARBA"/>
</dbReference>
<dbReference type="InterPro" id="IPR000477">
    <property type="entry name" value="RT_dom"/>
</dbReference>
<dbReference type="InterPro" id="IPR002156">
    <property type="entry name" value="RNaseH_domain"/>
</dbReference>
<feature type="domain" description="RNase H type-1" evidence="2">
    <location>
        <begin position="370"/>
        <end position="500"/>
    </location>
</feature>
<dbReference type="InterPro" id="IPR036397">
    <property type="entry name" value="RNaseH_sf"/>
</dbReference>
<dbReference type="PROSITE" id="PS50878">
    <property type="entry name" value="RT_POL"/>
    <property type="match status" value="1"/>
</dbReference>
<dbReference type="InterPro" id="IPR043502">
    <property type="entry name" value="DNA/RNA_pol_sf"/>
</dbReference>
<keyword evidence="4" id="KW-1185">Reference proteome</keyword>
<dbReference type="Proteomes" id="UP000499080">
    <property type="component" value="Unassembled WGS sequence"/>
</dbReference>
<evidence type="ECO:0008006" key="5">
    <source>
        <dbReference type="Google" id="ProtNLM"/>
    </source>
</evidence>
<dbReference type="SUPFAM" id="SSF53098">
    <property type="entry name" value="Ribonuclease H-like"/>
    <property type="match status" value="1"/>
</dbReference>
<dbReference type="OrthoDB" id="6514649at2759"/>